<dbReference type="GO" id="GO:0016491">
    <property type="term" value="F:oxidoreductase activity"/>
    <property type="evidence" value="ECO:0007669"/>
    <property type="project" value="UniProtKB-KW"/>
</dbReference>
<reference evidence="5 6" key="1">
    <citation type="submission" date="2014-02" db="EMBL/GenBank/DDBJ databases">
        <title>The small core and large imbalanced accessory genome model reveals a collaborative survival strategy of Sorangium cellulosum strains in nature.</title>
        <authorList>
            <person name="Han K."/>
            <person name="Peng R."/>
            <person name="Blom J."/>
            <person name="Li Y.-Z."/>
        </authorList>
    </citation>
    <scope>NUCLEOTIDE SEQUENCE [LARGE SCALE GENOMIC DNA]</scope>
    <source>
        <strain evidence="4 5">So0007-03</strain>
        <strain evidence="3 6">So0157-18</strain>
    </source>
</reference>
<organism evidence="3 6">
    <name type="scientific">Sorangium cellulosum</name>
    <name type="common">Polyangium cellulosum</name>
    <dbReference type="NCBI Taxonomy" id="56"/>
    <lineage>
        <taxon>Bacteria</taxon>
        <taxon>Pseudomonadati</taxon>
        <taxon>Myxococcota</taxon>
        <taxon>Polyangia</taxon>
        <taxon>Polyangiales</taxon>
        <taxon>Polyangiaceae</taxon>
        <taxon>Sorangium</taxon>
    </lineage>
</organism>
<gene>
    <name evidence="3" type="ORF">BE04_46245</name>
    <name evidence="4" type="ORF">BE21_51135</name>
</gene>
<dbReference type="Pfam" id="PF00106">
    <property type="entry name" value="adh_short"/>
    <property type="match status" value="1"/>
</dbReference>
<sequence>MGCAQSMRGKVAVITGGTSGIGLATASALARQGARVTVLCRKTGSEGARKLAALKVQGEVHLVECDLGRLASVRAAARQVADRCGAVHLLVNNAGVFLRERAESADGLEMTFQVNYLSHFLLSNLLLDRLKAARDARVVNLVAPVDSIRLDFDDLMSKRSYSFLAASARSKLALVLAARRLSDALSGSGAQVLCYYPGLVRSGLFDGTSRVLKTLIDVVGATPAQAAANLLAILADAPPAASPAFFERTRARPLKGMATDAEAAARLWDMSARLAGLTRADVTAAPAS</sequence>
<dbReference type="EMBL" id="JEME01002668">
    <property type="protein sequence ID" value="KYG03566.1"/>
    <property type="molecule type" value="Genomic_DNA"/>
</dbReference>
<dbReference type="Proteomes" id="UP000075502">
    <property type="component" value="Unassembled WGS sequence"/>
</dbReference>
<dbReference type="Gene3D" id="3.40.50.720">
    <property type="entry name" value="NAD(P)-binding Rossmann-like Domain"/>
    <property type="match status" value="1"/>
</dbReference>
<evidence type="ECO:0000313" key="6">
    <source>
        <dbReference type="Proteomes" id="UP000075604"/>
    </source>
</evidence>
<dbReference type="SUPFAM" id="SSF51735">
    <property type="entry name" value="NAD(P)-binding Rossmann-fold domains"/>
    <property type="match status" value="1"/>
</dbReference>
<dbReference type="InterPro" id="IPR036291">
    <property type="entry name" value="NAD(P)-bd_dom_sf"/>
</dbReference>
<dbReference type="Proteomes" id="UP000075604">
    <property type="component" value="Unassembled WGS sequence"/>
</dbReference>
<proteinExistence type="predicted"/>
<evidence type="ECO:0000313" key="3">
    <source>
        <dbReference type="EMBL" id="KYF62992.1"/>
    </source>
</evidence>
<comment type="caution">
    <text evidence="3">The sequence shown here is derived from an EMBL/GenBank/DDBJ whole genome shotgun (WGS) entry which is preliminary data.</text>
</comment>
<dbReference type="InterPro" id="IPR002347">
    <property type="entry name" value="SDR_fam"/>
</dbReference>
<accession>A0A150Q4R8</accession>
<dbReference type="PRINTS" id="PR00081">
    <property type="entry name" value="GDHRDH"/>
</dbReference>
<protein>
    <submittedName>
        <fullName evidence="3">Dehydrogenase</fullName>
    </submittedName>
</protein>
<feature type="domain" description="Ketoreductase" evidence="2">
    <location>
        <begin position="10"/>
        <end position="148"/>
    </location>
</feature>
<evidence type="ECO:0000313" key="4">
    <source>
        <dbReference type="EMBL" id="KYG03566.1"/>
    </source>
</evidence>
<dbReference type="SMART" id="SM00822">
    <property type="entry name" value="PKS_KR"/>
    <property type="match status" value="1"/>
</dbReference>
<evidence type="ECO:0000256" key="1">
    <source>
        <dbReference type="ARBA" id="ARBA00023002"/>
    </source>
</evidence>
<dbReference type="PANTHER" id="PTHR43157:SF31">
    <property type="entry name" value="PHOSPHATIDYLINOSITOL-GLYCAN BIOSYNTHESIS CLASS F PROTEIN"/>
    <property type="match status" value="1"/>
</dbReference>
<dbReference type="EMBL" id="JELX01000661">
    <property type="protein sequence ID" value="KYF62992.1"/>
    <property type="molecule type" value="Genomic_DNA"/>
</dbReference>
<keyword evidence="1" id="KW-0560">Oxidoreductase</keyword>
<dbReference type="InterPro" id="IPR057326">
    <property type="entry name" value="KR_dom"/>
</dbReference>
<dbReference type="PANTHER" id="PTHR43157">
    <property type="entry name" value="PHOSPHATIDYLINOSITOL-GLYCAN BIOSYNTHESIS CLASS F PROTEIN-RELATED"/>
    <property type="match status" value="1"/>
</dbReference>
<evidence type="ECO:0000313" key="5">
    <source>
        <dbReference type="Proteomes" id="UP000075502"/>
    </source>
</evidence>
<evidence type="ECO:0000259" key="2">
    <source>
        <dbReference type="SMART" id="SM00822"/>
    </source>
</evidence>
<name>A0A150Q4R8_SORCE</name>
<dbReference type="AlphaFoldDB" id="A0A150Q4R8"/>